<dbReference type="PANTHER" id="PTHR43513:SF3">
    <property type="entry name" value="DIHYDROOROTATE DEHYDROGENASE B (NAD(+)), ELECTRON TRANSFER SUBUNIT-RELATED"/>
    <property type="match status" value="1"/>
</dbReference>
<dbReference type="Proteomes" id="UP000285120">
    <property type="component" value="Unassembled WGS sequence"/>
</dbReference>
<dbReference type="CDD" id="cd06218">
    <property type="entry name" value="DHOD_e_trans"/>
    <property type="match status" value="1"/>
</dbReference>
<dbReference type="GO" id="GO:0051537">
    <property type="term" value="F:2 iron, 2 sulfur cluster binding"/>
    <property type="evidence" value="ECO:0007669"/>
    <property type="project" value="UniProtKB-KW"/>
</dbReference>
<feature type="binding site" evidence="15 17">
    <location>
        <position position="220"/>
    </location>
    <ligand>
        <name>[2Fe-2S] cluster</name>
        <dbReference type="ChEBI" id="CHEBI:190135"/>
    </ligand>
</feature>
<dbReference type="GO" id="GO:0050660">
    <property type="term" value="F:flavin adenine dinucleotide binding"/>
    <property type="evidence" value="ECO:0007669"/>
    <property type="project" value="InterPro"/>
</dbReference>
<dbReference type="PANTHER" id="PTHR43513">
    <property type="entry name" value="DIHYDROOROTATE DEHYDROGENASE B (NAD(+)), ELECTRON TRANSFER SUBUNIT"/>
    <property type="match status" value="1"/>
</dbReference>
<name>A0A419V644_9BACL</name>
<dbReference type="AlphaFoldDB" id="A0A419V644"/>
<keyword evidence="10 15" id="KW-0249">Electron transport</keyword>
<comment type="cofactor">
    <cofactor evidence="17">
        <name>[2Fe-2S] cluster</name>
        <dbReference type="ChEBI" id="CHEBI:190135"/>
    </cofactor>
    <text evidence="17">Binds 1 [2Fe-2S] cluster per subunit.</text>
</comment>
<comment type="cofactor">
    <cofactor evidence="15 16">
        <name>FAD</name>
        <dbReference type="ChEBI" id="CHEBI:57692"/>
    </cofactor>
    <text evidence="15 16">Binds 1 FAD per subunit.</text>
</comment>
<evidence type="ECO:0000256" key="4">
    <source>
        <dbReference type="ARBA" id="ARBA00022448"/>
    </source>
</evidence>
<dbReference type="EMBL" id="RAPK01000007">
    <property type="protein sequence ID" value="RKD75429.1"/>
    <property type="molecule type" value="Genomic_DNA"/>
</dbReference>
<keyword evidence="12 15" id="KW-0411">Iron-sulfur</keyword>
<dbReference type="OrthoDB" id="9778346at2"/>
<dbReference type="InterPro" id="IPR019480">
    <property type="entry name" value="Dihydroorotate_DH_Fe-S-bd"/>
</dbReference>
<proteinExistence type="inferred from homology"/>
<evidence type="ECO:0000256" key="3">
    <source>
        <dbReference type="ARBA" id="ARBA00011669"/>
    </source>
</evidence>
<evidence type="ECO:0000256" key="6">
    <source>
        <dbReference type="ARBA" id="ARBA00022714"/>
    </source>
</evidence>
<dbReference type="PIRSF" id="PIRSF006816">
    <property type="entry name" value="Cyc3_hyd_g"/>
    <property type="match status" value="1"/>
</dbReference>
<organism evidence="19 20">
    <name type="scientific">Sinobaca qinghaiensis</name>
    <dbReference type="NCBI Taxonomy" id="342944"/>
    <lineage>
        <taxon>Bacteria</taxon>
        <taxon>Bacillati</taxon>
        <taxon>Bacillota</taxon>
        <taxon>Bacilli</taxon>
        <taxon>Bacillales</taxon>
        <taxon>Sporolactobacillaceae</taxon>
        <taxon>Sinobaca</taxon>
    </lineage>
</organism>
<comment type="cofactor">
    <cofactor evidence="15">
        <name>[2Fe-2S] cluster</name>
        <dbReference type="ChEBI" id="CHEBI:190135"/>
    </cofactor>
    <text evidence="15">Binds 1 [2Fe-2S] cluster per subunit.</text>
</comment>
<evidence type="ECO:0000256" key="13">
    <source>
        <dbReference type="ARBA" id="ARBA00069792"/>
    </source>
</evidence>
<protein>
    <recommendedName>
        <fullName evidence="13 15">Dihydroorotate dehydrogenase B (NAD(+)), electron transfer subunit</fullName>
    </recommendedName>
    <alternativeName>
        <fullName evidence="14 15">Dihydroorotate oxidase B, electron transfer subunit</fullName>
    </alternativeName>
</protein>
<evidence type="ECO:0000256" key="5">
    <source>
        <dbReference type="ARBA" id="ARBA00022630"/>
    </source>
</evidence>
<keyword evidence="5 15" id="KW-0285">Flavoprotein</keyword>
<evidence type="ECO:0000256" key="16">
    <source>
        <dbReference type="PIRSR" id="PIRSR006816-1"/>
    </source>
</evidence>
<comment type="subunit">
    <text evidence="3 15">Heterotetramer of 2 PyrK and 2 PyrD type B subunits.</text>
</comment>
<dbReference type="SUPFAM" id="SSF52343">
    <property type="entry name" value="Ferredoxin reductase-like, C-terminal NADP-linked domain"/>
    <property type="match status" value="1"/>
</dbReference>
<evidence type="ECO:0000259" key="18">
    <source>
        <dbReference type="PROSITE" id="PS51384"/>
    </source>
</evidence>
<dbReference type="GO" id="GO:0009055">
    <property type="term" value="F:electron transfer activity"/>
    <property type="evidence" value="ECO:0007669"/>
    <property type="project" value="UniProtKB-UniRule"/>
</dbReference>
<dbReference type="InterPro" id="IPR039261">
    <property type="entry name" value="FNR_nucleotide-bd"/>
</dbReference>
<dbReference type="HAMAP" id="MF_01211">
    <property type="entry name" value="DHODB_Fe_S_bind"/>
    <property type="match status" value="1"/>
</dbReference>
<gene>
    <name evidence="15" type="primary">pyrK</name>
    <name evidence="19" type="ORF">ATL39_1128</name>
</gene>
<feature type="binding site" evidence="15 16">
    <location>
        <begin position="69"/>
        <end position="71"/>
    </location>
    <ligand>
        <name>FAD</name>
        <dbReference type="ChEBI" id="CHEBI:57692"/>
    </ligand>
</feature>
<evidence type="ECO:0000256" key="2">
    <source>
        <dbReference type="ARBA" id="ARBA00006422"/>
    </source>
</evidence>
<dbReference type="UniPathway" id="UPA00070">
    <property type="reaction ID" value="UER00945"/>
</dbReference>
<dbReference type="InterPro" id="IPR012165">
    <property type="entry name" value="Cyt_c3_hydrogenase_gsu"/>
</dbReference>
<evidence type="ECO:0000313" key="19">
    <source>
        <dbReference type="EMBL" id="RKD75429.1"/>
    </source>
</evidence>
<dbReference type="Gene3D" id="2.10.240.10">
    <property type="entry name" value="Dihydroorotate dehydrogenase, electron transfer subunit"/>
    <property type="match status" value="1"/>
</dbReference>
<evidence type="ECO:0000256" key="17">
    <source>
        <dbReference type="PIRSR" id="PIRSR006816-2"/>
    </source>
</evidence>
<dbReference type="SUPFAM" id="SSF63380">
    <property type="entry name" value="Riboflavin synthase domain-like"/>
    <property type="match status" value="1"/>
</dbReference>
<feature type="binding site" evidence="15 17">
    <location>
        <position position="225"/>
    </location>
    <ligand>
        <name>[2Fe-2S] cluster</name>
        <dbReference type="ChEBI" id="CHEBI:190135"/>
    </ligand>
</feature>
<feature type="binding site" evidence="15 17">
    <location>
        <position position="245"/>
    </location>
    <ligand>
        <name>[2Fe-2S] cluster</name>
        <dbReference type="ChEBI" id="CHEBI:190135"/>
    </ligand>
</feature>
<dbReference type="InterPro" id="IPR037117">
    <property type="entry name" value="Dihydroorotate_DH_ele_sf"/>
</dbReference>
<reference evidence="19 20" key="1">
    <citation type="submission" date="2018-09" db="EMBL/GenBank/DDBJ databases">
        <title>Genomic Encyclopedia of Archaeal and Bacterial Type Strains, Phase II (KMG-II): from individual species to whole genera.</title>
        <authorList>
            <person name="Goeker M."/>
        </authorList>
    </citation>
    <scope>NUCLEOTIDE SEQUENCE [LARGE SCALE GENOMIC DNA]</scope>
    <source>
        <strain evidence="19 20">DSM 17008</strain>
    </source>
</reference>
<dbReference type="GO" id="GO:0044205">
    <property type="term" value="P:'de novo' UMP biosynthetic process"/>
    <property type="evidence" value="ECO:0007669"/>
    <property type="project" value="UniProtKB-UniRule"/>
</dbReference>
<keyword evidence="9 15" id="KW-0665">Pyrimidine biosynthesis</keyword>
<dbReference type="PRINTS" id="PR00409">
    <property type="entry name" value="PHDIOXRDTASE"/>
</dbReference>
<dbReference type="InterPro" id="IPR050353">
    <property type="entry name" value="PyrK_electron_transfer"/>
</dbReference>
<evidence type="ECO:0000256" key="11">
    <source>
        <dbReference type="ARBA" id="ARBA00023004"/>
    </source>
</evidence>
<accession>A0A419V644</accession>
<keyword evidence="7 15" id="KW-0479">Metal-binding</keyword>
<keyword evidence="6 15" id="KW-0001">2Fe-2S</keyword>
<evidence type="ECO:0000313" key="20">
    <source>
        <dbReference type="Proteomes" id="UP000285120"/>
    </source>
</evidence>
<feature type="binding site" evidence="15 16">
    <location>
        <begin position="76"/>
        <end position="77"/>
    </location>
    <ligand>
        <name>FAD</name>
        <dbReference type="ChEBI" id="CHEBI:57692"/>
    </ligand>
</feature>
<evidence type="ECO:0000256" key="7">
    <source>
        <dbReference type="ARBA" id="ARBA00022723"/>
    </source>
</evidence>
<dbReference type="GO" id="GO:0016491">
    <property type="term" value="F:oxidoreductase activity"/>
    <property type="evidence" value="ECO:0007669"/>
    <property type="project" value="InterPro"/>
</dbReference>
<feature type="binding site" evidence="15 17">
    <location>
        <position position="228"/>
    </location>
    <ligand>
        <name>[2Fe-2S] cluster</name>
        <dbReference type="ChEBI" id="CHEBI:190135"/>
    </ligand>
</feature>
<evidence type="ECO:0000256" key="12">
    <source>
        <dbReference type="ARBA" id="ARBA00023014"/>
    </source>
</evidence>
<comment type="function">
    <text evidence="15">Responsible for channeling the electrons from the oxidation of dihydroorotate from the FMN redox center in the PyrD type B subunit to the ultimate electron acceptor NAD(+).</text>
</comment>
<keyword evidence="4 15" id="KW-0813">Transport</keyword>
<dbReference type="InterPro" id="IPR017927">
    <property type="entry name" value="FAD-bd_FR_type"/>
</dbReference>
<feature type="domain" description="FAD-binding FR-type" evidence="18">
    <location>
        <begin position="1"/>
        <end position="101"/>
    </location>
</feature>
<dbReference type="Gene3D" id="3.40.50.80">
    <property type="entry name" value="Nucleotide-binding domain of ferredoxin-NADP reductase (FNR) module"/>
    <property type="match status" value="1"/>
</dbReference>
<comment type="similarity">
    <text evidence="2 15">Belongs to the PyrK family.</text>
</comment>
<dbReference type="GO" id="GO:0046872">
    <property type="term" value="F:metal ion binding"/>
    <property type="evidence" value="ECO:0007669"/>
    <property type="project" value="UniProtKB-KW"/>
</dbReference>
<sequence length="258" mass="27609">MIKENMRVEAQREIAPAIYEITLFGELVTHVSAPGQFLHIKPAPGTEFTLRRPLSISHVNEADKTLTVIYRADGQGTKRISEKRPGDVINVFGPLGNGFSTSSIQSGDQVLIVGGGVGIPPLYGLAKDILKKGASVTTVLGFADASAVFYKDVFEAQGPLFISTMDGSEGTKGVVTDVIREQGLSFDYLYACGPNPMLRALNKDYSEARGAVSLEERMGCGIGACFACVCHPVDDPTGTGYRKICSDGPVFNWGEVII</sequence>
<keyword evidence="8 15" id="KW-0274">FAD</keyword>
<evidence type="ECO:0000256" key="15">
    <source>
        <dbReference type="HAMAP-Rule" id="MF_01211"/>
    </source>
</evidence>
<dbReference type="InterPro" id="IPR017938">
    <property type="entry name" value="Riboflavin_synthase-like_b-brl"/>
</dbReference>
<evidence type="ECO:0000256" key="10">
    <source>
        <dbReference type="ARBA" id="ARBA00022982"/>
    </source>
</evidence>
<dbReference type="InterPro" id="IPR023455">
    <property type="entry name" value="Dihydroorotate_DHASE_ETsu"/>
</dbReference>
<keyword evidence="11 15" id="KW-0408">Iron</keyword>
<comment type="caution">
    <text evidence="19">The sequence shown here is derived from an EMBL/GenBank/DDBJ whole genome shotgun (WGS) entry which is preliminary data.</text>
</comment>
<keyword evidence="20" id="KW-1185">Reference proteome</keyword>
<feature type="binding site" evidence="15 16">
    <location>
        <begin position="52"/>
        <end position="55"/>
    </location>
    <ligand>
        <name>FAD</name>
        <dbReference type="ChEBI" id="CHEBI:57692"/>
    </ligand>
</feature>
<evidence type="ECO:0000256" key="9">
    <source>
        <dbReference type="ARBA" id="ARBA00022975"/>
    </source>
</evidence>
<comment type="pathway">
    <text evidence="1 15">Pyrimidine metabolism; UMP biosynthesis via de novo pathway; orotate from (S)-dihydroorotate (NAD(+) route): step 1/1.</text>
</comment>
<dbReference type="PROSITE" id="PS51384">
    <property type="entry name" value="FAD_FR"/>
    <property type="match status" value="1"/>
</dbReference>
<dbReference type="NCBIfam" id="NF000799">
    <property type="entry name" value="PRK00054.1-4"/>
    <property type="match status" value="1"/>
</dbReference>
<dbReference type="Gene3D" id="2.40.30.10">
    <property type="entry name" value="Translation factors"/>
    <property type="match status" value="1"/>
</dbReference>
<evidence type="ECO:0000256" key="14">
    <source>
        <dbReference type="ARBA" id="ARBA00082223"/>
    </source>
</evidence>
<dbReference type="RefSeq" id="WP_120192308.1">
    <property type="nucleotide sequence ID" value="NZ_RAPK01000007.1"/>
</dbReference>
<evidence type="ECO:0000256" key="1">
    <source>
        <dbReference type="ARBA" id="ARBA00004715"/>
    </source>
</evidence>
<dbReference type="Pfam" id="PF10418">
    <property type="entry name" value="DHODB_Fe-S_bind"/>
    <property type="match status" value="1"/>
</dbReference>
<dbReference type="FunFam" id="2.10.240.10:FF:000001">
    <property type="entry name" value="Dihydroorotate dehydrogenase B (NAD(+)), electron transfer subunit"/>
    <property type="match status" value="1"/>
</dbReference>
<evidence type="ECO:0000256" key="8">
    <source>
        <dbReference type="ARBA" id="ARBA00022827"/>
    </source>
</evidence>